<feature type="transmembrane region" description="Helical" evidence="1">
    <location>
        <begin position="12"/>
        <end position="35"/>
    </location>
</feature>
<reference evidence="2 3" key="1">
    <citation type="submission" date="2024-11" db="EMBL/GenBank/DDBJ databases">
        <title>Chromosome-level genome assembly of Eucalyptus globulus Labill. provides insights into its genome evolution.</title>
        <authorList>
            <person name="Li X."/>
        </authorList>
    </citation>
    <scope>NUCLEOTIDE SEQUENCE [LARGE SCALE GENOMIC DNA]</scope>
    <source>
        <strain evidence="2">CL2024</strain>
        <tissue evidence="2">Fresh tender leaves</tissue>
    </source>
</reference>
<proteinExistence type="predicted"/>
<keyword evidence="1" id="KW-0812">Transmembrane</keyword>
<dbReference type="Gene3D" id="1.10.10.10">
    <property type="entry name" value="Winged helix-like DNA-binding domain superfamily/Winged helix DNA-binding domain"/>
    <property type="match status" value="1"/>
</dbReference>
<dbReference type="InterPro" id="IPR036388">
    <property type="entry name" value="WH-like_DNA-bd_sf"/>
</dbReference>
<evidence type="ECO:0000313" key="3">
    <source>
        <dbReference type="Proteomes" id="UP001634007"/>
    </source>
</evidence>
<organism evidence="2 3">
    <name type="scientific">Eucalyptus globulus</name>
    <name type="common">Tasmanian blue gum</name>
    <dbReference type="NCBI Taxonomy" id="34317"/>
    <lineage>
        <taxon>Eukaryota</taxon>
        <taxon>Viridiplantae</taxon>
        <taxon>Streptophyta</taxon>
        <taxon>Embryophyta</taxon>
        <taxon>Tracheophyta</taxon>
        <taxon>Spermatophyta</taxon>
        <taxon>Magnoliopsida</taxon>
        <taxon>eudicotyledons</taxon>
        <taxon>Gunneridae</taxon>
        <taxon>Pentapetalae</taxon>
        <taxon>rosids</taxon>
        <taxon>malvids</taxon>
        <taxon>Myrtales</taxon>
        <taxon>Myrtaceae</taxon>
        <taxon>Myrtoideae</taxon>
        <taxon>Eucalypteae</taxon>
        <taxon>Eucalyptus</taxon>
    </lineage>
</organism>
<dbReference type="Proteomes" id="UP001634007">
    <property type="component" value="Unassembled WGS sequence"/>
</dbReference>
<evidence type="ECO:0000256" key="1">
    <source>
        <dbReference type="SAM" id="Phobius"/>
    </source>
</evidence>
<dbReference type="EMBL" id="JBJKBG010000001">
    <property type="protein sequence ID" value="KAL3754673.1"/>
    <property type="molecule type" value="Genomic_DNA"/>
</dbReference>
<gene>
    <name evidence="2" type="ORF">ACJRO7_001862</name>
</gene>
<accession>A0ABD3LVM8</accession>
<keyword evidence="1" id="KW-1133">Transmembrane helix</keyword>
<keyword evidence="3" id="KW-1185">Reference proteome</keyword>
<comment type="caution">
    <text evidence="2">The sequence shown here is derived from an EMBL/GenBank/DDBJ whole genome shotgun (WGS) entry which is preliminary data.</text>
</comment>
<dbReference type="AlphaFoldDB" id="A0ABD3LVM8"/>
<protein>
    <submittedName>
        <fullName evidence="2">Uncharacterized protein</fullName>
    </submittedName>
</protein>
<sequence>MTLPELTTALSVLASKAGFFGRFLAVLVYTGFLSWRKLAFEKNRYSLTPAAIAKGQSLNLSPIILLTLDLIFIEPFHYMSEWLKSDSENGLSSSRYDMFYL</sequence>
<name>A0ABD3LVM8_EUCGL</name>
<keyword evidence="1" id="KW-0472">Membrane</keyword>
<evidence type="ECO:0000313" key="2">
    <source>
        <dbReference type="EMBL" id="KAL3754673.1"/>
    </source>
</evidence>